<gene>
    <name evidence="6" type="ORF">SAMN04490355_100894</name>
</gene>
<proteinExistence type="inferred from homology"/>
<keyword evidence="7" id="KW-1185">Reference proteome</keyword>
<evidence type="ECO:0000256" key="1">
    <source>
        <dbReference type="ARBA" id="ARBA00007358"/>
    </source>
</evidence>
<dbReference type="PANTHER" id="PTHR11496">
    <property type="entry name" value="ALCOHOL DEHYDROGENASE"/>
    <property type="match status" value="1"/>
</dbReference>
<feature type="domain" description="Alcohol dehydrogenase iron-type/glycerol dehydrogenase GldA" evidence="4">
    <location>
        <begin position="59"/>
        <end position="165"/>
    </location>
</feature>
<accession>A0A1I4IJ99</accession>
<protein>
    <submittedName>
        <fullName evidence="6">4-hydroxybutyrate dehydrogenase</fullName>
    </submittedName>
</protein>
<evidence type="ECO:0000256" key="2">
    <source>
        <dbReference type="ARBA" id="ARBA00023002"/>
    </source>
</evidence>
<dbReference type="STRING" id="1123291.SAMN04490355_100894"/>
<dbReference type="EMBL" id="FOTS01000008">
    <property type="protein sequence ID" value="SFL54364.1"/>
    <property type="molecule type" value="Genomic_DNA"/>
</dbReference>
<reference evidence="7" key="1">
    <citation type="submission" date="2016-10" db="EMBL/GenBank/DDBJ databases">
        <authorList>
            <person name="Varghese N."/>
            <person name="Submissions S."/>
        </authorList>
    </citation>
    <scope>NUCLEOTIDE SEQUENCE [LARGE SCALE GENOMIC DNA]</scope>
    <source>
        <strain evidence="7">DSM 13327</strain>
    </source>
</reference>
<dbReference type="Proteomes" id="UP000199520">
    <property type="component" value="Unassembled WGS sequence"/>
</dbReference>
<dbReference type="GO" id="GO:0004022">
    <property type="term" value="F:alcohol dehydrogenase (NAD+) activity"/>
    <property type="evidence" value="ECO:0007669"/>
    <property type="project" value="TreeGrafter"/>
</dbReference>
<dbReference type="CDD" id="cd14860">
    <property type="entry name" value="4HBD_NAD"/>
    <property type="match status" value="1"/>
</dbReference>
<name>A0A1I4IJ99_9FIRM</name>
<feature type="domain" description="Fe-containing alcohol dehydrogenase-like C-terminal" evidence="5">
    <location>
        <begin position="177"/>
        <end position="370"/>
    </location>
</feature>
<evidence type="ECO:0000259" key="4">
    <source>
        <dbReference type="Pfam" id="PF00465"/>
    </source>
</evidence>
<sequence>MVPFRVVPQIAIYQKFEHFADAFHIGEGDLLITNEYIYNAGMKNVNYTGKILFQERFGTGEPSNVMMDMLFGEARKYQYNRVIAVGGGTVIDMAKLLALGGNGTASDYFNGLVPLVKEKELVLIPTTCGTGSEMTNISILEIKEQHTKKGLAVDALYADYSVLIPDLLKSLPFQFFATSSMDALIHAVESFVAPNSNQLTEVFSSKAMEMIIDGYQQMIQKGSEQRHEMIETFLLASTYAGIAFGNTGVGAVHAMSYPLGGVYHVPHGEANQQLFTEVFRTYKKVKPMGKIESLEIHLAEILGTSLVRVWDELECVLEKILPRKPLKEYGMKRDEIESFADSVLENQQRLLKNNYVALSKQQMVAIYTRLY</sequence>
<comment type="similarity">
    <text evidence="1">Belongs to the iron-containing alcohol dehydrogenase family.</text>
</comment>
<organism evidence="6 7">
    <name type="scientific">Pelosinus propionicus DSM 13327</name>
    <dbReference type="NCBI Taxonomy" id="1123291"/>
    <lineage>
        <taxon>Bacteria</taxon>
        <taxon>Bacillati</taxon>
        <taxon>Bacillota</taxon>
        <taxon>Negativicutes</taxon>
        <taxon>Selenomonadales</taxon>
        <taxon>Sporomusaceae</taxon>
        <taxon>Pelosinus</taxon>
    </lineage>
</organism>
<dbReference type="InterPro" id="IPR018211">
    <property type="entry name" value="ADH_Fe_CS"/>
</dbReference>
<dbReference type="PROSITE" id="PS00060">
    <property type="entry name" value="ADH_IRON_2"/>
    <property type="match status" value="1"/>
</dbReference>
<evidence type="ECO:0000259" key="5">
    <source>
        <dbReference type="Pfam" id="PF25137"/>
    </source>
</evidence>
<dbReference type="InterPro" id="IPR001670">
    <property type="entry name" value="ADH_Fe/GldA"/>
</dbReference>
<dbReference type="InterPro" id="IPR056798">
    <property type="entry name" value="ADH_Fe_C"/>
</dbReference>
<dbReference type="PANTHER" id="PTHR11496:SF102">
    <property type="entry name" value="ALCOHOL DEHYDROGENASE 4"/>
    <property type="match status" value="1"/>
</dbReference>
<dbReference type="Gene3D" id="1.20.1090.10">
    <property type="entry name" value="Dehydroquinate synthase-like - alpha domain"/>
    <property type="match status" value="1"/>
</dbReference>
<dbReference type="SUPFAM" id="SSF56796">
    <property type="entry name" value="Dehydroquinate synthase-like"/>
    <property type="match status" value="1"/>
</dbReference>
<keyword evidence="3" id="KW-0520">NAD</keyword>
<dbReference type="AlphaFoldDB" id="A0A1I4IJ99"/>
<dbReference type="GO" id="GO:0046872">
    <property type="term" value="F:metal ion binding"/>
    <property type="evidence" value="ECO:0007669"/>
    <property type="project" value="InterPro"/>
</dbReference>
<evidence type="ECO:0000313" key="7">
    <source>
        <dbReference type="Proteomes" id="UP000199520"/>
    </source>
</evidence>
<evidence type="ECO:0000313" key="6">
    <source>
        <dbReference type="EMBL" id="SFL54364.1"/>
    </source>
</evidence>
<dbReference type="RefSeq" id="WP_090933934.1">
    <property type="nucleotide sequence ID" value="NZ_FOTS01000008.1"/>
</dbReference>
<keyword evidence="2" id="KW-0560">Oxidoreductase</keyword>
<dbReference type="Gene3D" id="3.40.50.1970">
    <property type="match status" value="1"/>
</dbReference>
<dbReference type="InterPro" id="IPR039697">
    <property type="entry name" value="Alcohol_dehydrogenase_Fe"/>
</dbReference>
<dbReference type="Pfam" id="PF00465">
    <property type="entry name" value="Fe-ADH"/>
    <property type="match status" value="1"/>
</dbReference>
<dbReference type="Pfam" id="PF25137">
    <property type="entry name" value="ADH_Fe_C"/>
    <property type="match status" value="1"/>
</dbReference>
<evidence type="ECO:0000256" key="3">
    <source>
        <dbReference type="ARBA" id="ARBA00023027"/>
    </source>
</evidence>
<dbReference type="OrthoDB" id="1623957at2"/>